<proteinExistence type="predicted"/>
<gene>
    <name evidence="1" type="ORF">GCM10011520_11010</name>
</gene>
<reference evidence="2" key="1">
    <citation type="journal article" date="2019" name="Int. J. Syst. Evol. Microbiol.">
        <title>The Global Catalogue of Microorganisms (GCM) 10K type strain sequencing project: providing services to taxonomists for standard genome sequencing and annotation.</title>
        <authorList>
            <consortium name="The Broad Institute Genomics Platform"/>
            <consortium name="The Broad Institute Genome Sequencing Center for Infectious Disease"/>
            <person name="Wu L."/>
            <person name="Ma J."/>
        </authorList>
    </citation>
    <scope>NUCLEOTIDE SEQUENCE [LARGE SCALE GENOMIC DNA]</scope>
    <source>
        <strain evidence="2">CGMCC 1.16033</strain>
    </source>
</reference>
<accession>A0ABQ1T0N9</accession>
<dbReference type="Pfam" id="PF09523">
    <property type="entry name" value="DUF2390"/>
    <property type="match status" value="1"/>
</dbReference>
<protein>
    <submittedName>
        <fullName evidence="1">DUF2390 domain-containing protein</fullName>
    </submittedName>
</protein>
<evidence type="ECO:0000313" key="1">
    <source>
        <dbReference type="EMBL" id="GGE72124.1"/>
    </source>
</evidence>
<dbReference type="InterPro" id="IPR012659">
    <property type="entry name" value="CHP02444"/>
</dbReference>
<dbReference type="EMBL" id="BMKO01000002">
    <property type="protein sequence ID" value="GGE72124.1"/>
    <property type="molecule type" value="Genomic_DNA"/>
</dbReference>
<name>A0ABQ1T0N9_9GAMM</name>
<evidence type="ECO:0000313" key="2">
    <source>
        <dbReference type="Proteomes" id="UP000606498"/>
    </source>
</evidence>
<organism evidence="1 2">
    <name type="scientific">Shewanella carassii</name>
    <dbReference type="NCBI Taxonomy" id="1987584"/>
    <lineage>
        <taxon>Bacteria</taxon>
        <taxon>Pseudomonadati</taxon>
        <taxon>Pseudomonadota</taxon>
        <taxon>Gammaproteobacteria</taxon>
        <taxon>Alteromonadales</taxon>
        <taxon>Shewanellaceae</taxon>
        <taxon>Shewanella</taxon>
    </lineage>
</organism>
<dbReference type="Proteomes" id="UP000606498">
    <property type="component" value="Unassembled WGS sequence"/>
</dbReference>
<keyword evidence="2" id="KW-1185">Reference proteome</keyword>
<dbReference type="NCBIfam" id="TIGR02444">
    <property type="entry name" value="TIGR02444 family protein"/>
    <property type="match status" value="1"/>
</dbReference>
<comment type="caution">
    <text evidence="1">The sequence shown here is derived from an EMBL/GenBank/DDBJ whole genome shotgun (WGS) entry which is preliminary data.</text>
</comment>
<sequence>MPHTSLFTPNLWQECEALYPSLEKLLIELQDKHGLIVNLILLALTLDDKRVALDCESWSQLHTDIAQWESGILHPYRRLRRLAKPNLEQTEYQQMLDVELKMERRGQHLILHKLNGLPRSIAEDKRHNLSTYLALFNLSPQQHPALLAPA</sequence>
<dbReference type="RefSeq" id="WP_100143168.1">
    <property type="nucleotide sequence ID" value="NZ_AP024618.1"/>
</dbReference>